<dbReference type="Pfam" id="PF20684">
    <property type="entry name" value="Fung_rhodopsin"/>
    <property type="match status" value="1"/>
</dbReference>
<dbReference type="OrthoDB" id="2496787at2759"/>
<reference evidence="8" key="1">
    <citation type="journal article" date="2014" name="Genome Announc.">
        <title>Genome sequence and annotation of Acremonium chrysogenum, producer of the beta-lactam antibiotic cephalosporin C.</title>
        <authorList>
            <person name="Terfehr D."/>
            <person name="Dahlmann T.A."/>
            <person name="Specht T."/>
            <person name="Zadra I."/>
            <person name="Kuernsteiner H."/>
            <person name="Kueck U."/>
        </authorList>
    </citation>
    <scope>NUCLEOTIDE SEQUENCE [LARGE SCALE GENOMIC DNA]</scope>
    <source>
        <strain evidence="8">ATCC 11550 / CBS 779.69 / DSM 880 / IAM 14645 / JCM 23072 / IMI 49137</strain>
    </source>
</reference>
<evidence type="ECO:0000256" key="1">
    <source>
        <dbReference type="ARBA" id="ARBA00004141"/>
    </source>
</evidence>
<dbReference type="STRING" id="857340.A0A086SV20"/>
<protein>
    <recommendedName>
        <fullName evidence="6">Rhodopsin domain-containing protein</fullName>
    </recommendedName>
</protein>
<dbReference type="InterPro" id="IPR052337">
    <property type="entry name" value="SAT4-like"/>
</dbReference>
<evidence type="ECO:0000313" key="8">
    <source>
        <dbReference type="Proteomes" id="UP000029964"/>
    </source>
</evidence>
<name>A0A086SV20_HAPC1</name>
<dbReference type="AlphaFoldDB" id="A0A086SV20"/>
<keyword evidence="8" id="KW-1185">Reference proteome</keyword>
<accession>A0A086SV20</accession>
<comment type="caution">
    <text evidence="7">The sequence shown here is derived from an EMBL/GenBank/DDBJ whole genome shotgun (WGS) entry which is preliminary data.</text>
</comment>
<dbReference type="PANTHER" id="PTHR33048:SF143">
    <property type="entry name" value="EXTRACELLULAR MEMBRANE PROTEIN CFEM DOMAIN-CONTAINING PROTEIN-RELATED"/>
    <property type="match status" value="1"/>
</dbReference>
<dbReference type="GO" id="GO:0016020">
    <property type="term" value="C:membrane"/>
    <property type="evidence" value="ECO:0007669"/>
    <property type="project" value="UniProtKB-SubCell"/>
</dbReference>
<dbReference type="Proteomes" id="UP000029964">
    <property type="component" value="Unassembled WGS sequence"/>
</dbReference>
<dbReference type="InterPro" id="IPR049326">
    <property type="entry name" value="Rhodopsin_dom_fungi"/>
</dbReference>
<gene>
    <name evidence="7" type="ORF">ACRE_083400</name>
</gene>
<evidence type="ECO:0000259" key="6">
    <source>
        <dbReference type="Pfam" id="PF20684"/>
    </source>
</evidence>
<keyword evidence="4" id="KW-0472">Membrane</keyword>
<keyword evidence="2" id="KW-0812">Transmembrane</keyword>
<sequence>MSILRLQSLVTFAGNSNATWEFYDVTMWSNIEICVGIMCACLPTLRLLLVRLFPILAGTTRRFNSSMGPYGAEARSGLSAARGNTAHIATIDRAVTLPDREGQAGIVLQKTYNVQYSDNDEISLVGMSDLRKSDERR</sequence>
<comment type="subcellular location">
    <subcellularLocation>
        <location evidence="1">Membrane</location>
        <topology evidence="1">Multi-pass membrane protein</topology>
    </subcellularLocation>
</comment>
<organism evidence="7 8">
    <name type="scientific">Hapsidospora chrysogenum (strain ATCC 11550 / CBS 779.69 / DSM 880 / IAM 14645 / JCM 23072 / IMI 49137)</name>
    <name type="common">Acremonium chrysogenum</name>
    <dbReference type="NCBI Taxonomy" id="857340"/>
    <lineage>
        <taxon>Eukaryota</taxon>
        <taxon>Fungi</taxon>
        <taxon>Dikarya</taxon>
        <taxon>Ascomycota</taxon>
        <taxon>Pezizomycotina</taxon>
        <taxon>Sordariomycetes</taxon>
        <taxon>Hypocreomycetidae</taxon>
        <taxon>Hypocreales</taxon>
        <taxon>Bionectriaceae</taxon>
        <taxon>Hapsidospora</taxon>
    </lineage>
</organism>
<dbReference type="HOGENOM" id="CLU_1864531_0_0_1"/>
<keyword evidence="3" id="KW-1133">Transmembrane helix</keyword>
<evidence type="ECO:0000256" key="2">
    <source>
        <dbReference type="ARBA" id="ARBA00022692"/>
    </source>
</evidence>
<evidence type="ECO:0000256" key="5">
    <source>
        <dbReference type="ARBA" id="ARBA00038359"/>
    </source>
</evidence>
<feature type="domain" description="Rhodopsin" evidence="6">
    <location>
        <begin position="1"/>
        <end position="50"/>
    </location>
</feature>
<dbReference type="EMBL" id="JPKY01000155">
    <property type="protein sequence ID" value="KFH40952.1"/>
    <property type="molecule type" value="Genomic_DNA"/>
</dbReference>
<dbReference type="PANTHER" id="PTHR33048">
    <property type="entry name" value="PTH11-LIKE INTEGRAL MEMBRANE PROTEIN (AFU_ORTHOLOGUE AFUA_5G11245)"/>
    <property type="match status" value="1"/>
</dbReference>
<evidence type="ECO:0000256" key="4">
    <source>
        <dbReference type="ARBA" id="ARBA00023136"/>
    </source>
</evidence>
<proteinExistence type="inferred from homology"/>
<comment type="similarity">
    <text evidence="5">Belongs to the SAT4 family.</text>
</comment>
<evidence type="ECO:0000256" key="3">
    <source>
        <dbReference type="ARBA" id="ARBA00022989"/>
    </source>
</evidence>
<evidence type="ECO:0000313" key="7">
    <source>
        <dbReference type="EMBL" id="KFH40952.1"/>
    </source>
</evidence>